<name>A0ABT8EUN8_9ACTN</name>
<keyword evidence="2" id="KW-1185">Reference proteome</keyword>
<gene>
    <name evidence="1" type="ORF">QWY29_10335</name>
</gene>
<sequence length="174" mass="18231">MVARNAELSRLADDVAASLGPHEAAARVVAFVLAQLSLTRAGPGHAGISMHRPGLVPRRLAASSRDVLVLDEVAHRQGSGFALGPLPDGISAVIPDTRLDQQHPAWSRVAARRGIRSAWAVGLPPLDHATLTLTLFSGEPDALTAIESALLTGARAAGHLLAAHQHRLFARAQV</sequence>
<accession>A0ABT8EUN8</accession>
<evidence type="ECO:0000313" key="2">
    <source>
        <dbReference type="Proteomes" id="UP001168537"/>
    </source>
</evidence>
<comment type="caution">
    <text evidence="1">The sequence shown here is derived from an EMBL/GenBank/DDBJ whole genome shotgun (WGS) entry which is preliminary data.</text>
</comment>
<dbReference type="Proteomes" id="UP001168537">
    <property type="component" value="Unassembled WGS sequence"/>
</dbReference>
<evidence type="ECO:0000313" key="1">
    <source>
        <dbReference type="EMBL" id="MDN4161748.1"/>
    </source>
</evidence>
<protein>
    <recommendedName>
        <fullName evidence="3">GAF domain-containing protein</fullName>
    </recommendedName>
</protein>
<dbReference type="RefSeq" id="WP_300960654.1">
    <property type="nucleotide sequence ID" value="NZ_JAUHJR010000003.1"/>
</dbReference>
<evidence type="ECO:0008006" key="3">
    <source>
        <dbReference type="Google" id="ProtNLM"/>
    </source>
</evidence>
<proteinExistence type="predicted"/>
<organism evidence="1 2">
    <name type="scientific">Nocardioides abyssi</name>
    <dbReference type="NCBI Taxonomy" id="3058370"/>
    <lineage>
        <taxon>Bacteria</taxon>
        <taxon>Bacillati</taxon>
        <taxon>Actinomycetota</taxon>
        <taxon>Actinomycetes</taxon>
        <taxon>Propionibacteriales</taxon>
        <taxon>Nocardioidaceae</taxon>
        <taxon>Nocardioides</taxon>
    </lineage>
</organism>
<dbReference type="EMBL" id="JAUHJR010000003">
    <property type="protein sequence ID" value="MDN4161748.1"/>
    <property type="molecule type" value="Genomic_DNA"/>
</dbReference>
<reference evidence="1" key="1">
    <citation type="submission" date="2023-06" db="EMBL/GenBank/DDBJ databases">
        <title>Draft genome sequence of Nocardioides sp. SOB72.</title>
        <authorList>
            <person name="Zhang G."/>
        </authorList>
    </citation>
    <scope>NUCLEOTIDE SEQUENCE</scope>
    <source>
        <strain evidence="1">SOB72</strain>
    </source>
</reference>